<protein>
    <submittedName>
        <fullName evidence="1">Uncharacterized protein</fullName>
    </submittedName>
</protein>
<accession>A0A8T0HY81</accession>
<dbReference type="AlphaFoldDB" id="A0A8T0HY81"/>
<gene>
    <name evidence="1" type="ORF">KC19_5G054300</name>
</gene>
<dbReference type="EMBL" id="CM026425">
    <property type="protein sequence ID" value="KAG0576084.1"/>
    <property type="molecule type" value="Genomic_DNA"/>
</dbReference>
<organism evidence="1 2">
    <name type="scientific">Ceratodon purpureus</name>
    <name type="common">Fire moss</name>
    <name type="synonym">Dicranum purpureum</name>
    <dbReference type="NCBI Taxonomy" id="3225"/>
    <lineage>
        <taxon>Eukaryota</taxon>
        <taxon>Viridiplantae</taxon>
        <taxon>Streptophyta</taxon>
        <taxon>Embryophyta</taxon>
        <taxon>Bryophyta</taxon>
        <taxon>Bryophytina</taxon>
        <taxon>Bryopsida</taxon>
        <taxon>Dicranidae</taxon>
        <taxon>Pseudoditrichales</taxon>
        <taxon>Ditrichaceae</taxon>
        <taxon>Ceratodon</taxon>
    </lineage>
</organism>
<name>A0A8T0HY81_CERPU</name>
<evidence type="ECO:0000313" key="2">
    <source>
        <dbReference type="Proteomes" id="UP000822688"/>
    </source>
</evidence>
<comment type="caution">
    <text evidence="1">The sequence shown here is derived from an EMBL/GenBank/DDBJ whole genome shotgun (WGS) entry which is preliminary data.</text>
</comment>
<reference evidence="1" key="1">
    <citation type="submission" date="2020-06" db="EMBL/GenBank/DDBJ databases">
        <title>WGS assembly of Ceratodon purpureus strain R40.</title>
        <authorList>
            <person name="Carey S.B."/>
            <person name="Jenkins J."/>
            <person name="Shu S."/>
            <person name="Lovell J.T."/>
            <person name="Sreedasyam A."/>
            <person name="Maumus F."/>
            <person name="Tiley G.P."/>
            <person name="Fernandez-Pozo N."/>
            <person name="Barry K."/>
            <person name="Chen C."/>
            <person name="Wang M."/>
            <person name="Lipzen A."/>
            <person name="Daum C."/>
            <person name="Saski C.A."/>
            <person name="Payton A.C."/>
            <person name="Mcbreen J.C."/>
            <person name="Conrad R.E."/>
            <person name="Kollar L.M."/>
            <person name="Olsson S."/>
            <person name="Huttunen S."/>
            <person name="Landis J.B."/>
            <person name="Wickett N.J."/>
            <person name="Johnson M.G."/>
            <person name="Rensing S.A."/>
            <person name="Grimwood J."/>
            <person name="Schmutz J."/>
            <person name="Mcdaniel S.F."/>
        </authorList>
    </citation>
    <scope>NUCLEOTIDE SEQUENCE</scope>
    <source>
        <strain evidence="1">R40</strain>
    </source>
</reference>
<sequence>MVRVGPHFIYPDTRFNYFNVNLVHNFGTMTVYGTLHLRDHKRKANAGHAVCQWQREAWLHRWAPKAEQTCSICNSSPPSSPSNNPRTSTTTTTTTTVCVCLCLWPGNPHPTPKLIYLITTHSIPSFPLSHTVNSCAGYSALCFTRGLDWIGVEWSEVVQEEWRGVSSRCVTSFMIGSARWIQMRFLR</sequence>
<dbReference type="Proteomes" id="UP000822688">
    <property type="component" value="Chromosome 5"/>
</dbReference>
<keyword evidence="2" id="KW-1185">Reference proteome</keyword>
<proteinExistence type="predicted"/>
<evidence type="ECO:0000313" key="1">
    <source>
        <dbReference type="EMBL" id="KAG0576084.1"/>
    </source>
</evidence>